<evidence type="ECO:0000256" key="1">
    <source>
        <dbReference type="ARBA" id="ARBA00001974"/>
    </source>
</evidence>
<dbReference type="NCBIfam" id="NF005691">
    <property type="entry name" value="PRK07494.1"/>
    <property type="match status" value="1"/>
</dbReference>
<dbReference type="InterPro" id="IPR010971">
    <property type="entry name" value="UbiH/COQ6"/>
</dbReference>
<keyword evidence="7" id="KW-0503">Monooxygenase</keyword>
<gene>
    <name evidence="9" type="ORF">DFR47_101808</name>
</gene>
<name>A0A366ECK5_9HYPH</name>
<dbReference type="GO" id="GO:0004497">
    <property type="term" value="F:monooxygenase activity"/>
    <property type="evidence" value="ECO:0007669"/>
    <property type="project" value="UniProtKB-KW"/>
</dbReference>
<dbReference type="InterPro" id="IPR036188">
    <property type="entry name" value="FAD/NAD-bd_sf"/>
</dbReference>
<evidence type="ECO:0000256" key="2">
    <source>
        <dbReference type="ARBA" id="ARBA00004749"/>
    </source>
</evidence>
<protein>
    <submittedName>
        <fullName evidence="9">2-octaprenyl-3-methyl-6-methoxy-1,4-benzoquinol hydroxylase</fullName>
    </submittedName>
</protein>
<sequence>MSGSGHHSDFNANLQSGRLLVSGSGPAGMIAALAMAQAGYDVLLAGPVSDQDDRRTTALMMPAIEYLDSLGIWETIRPDTAALASMRIVDGTRRLIRSPAVTFRASEIGTEAFGYNIPNLVLNRALHEAVTAHPRIARNFSNATAYQQNADSISVTFSDGQVVTTPLVVAADGRNSLARDAAGIKTRRWHYPQTAVVCSFSHKVPHQNISTEFHTEDGPFTQVPLPGNRSSLVWVANPLRAKNLMALDTEQLAREIETKMQSMLGEITVDSKQQAWPLSGLVPLKFAAKRTILIGEAAHVFPPIGAQGLNLGTRDVETLITALSKDKQDAGSDRVIRAYDSGRRPDILARTGSVDVLNRTLLSDFLPAQIIRGTGLEILRVVPPLRAFFMREGLRPGGGFKALLPSFSAAKKQATTPAITPHQDGSQ</sequence>
<proteinExistence type="inferred from homology"/>
<dbReference type="PANTHER" id="PTHR43876">
    <property type="entry name" value="UBIQUINONE BIOSYNTHESIS MONOOXYGENASE COQ6, MITOCHONDRIAL"/>
    <property type="match status" value="1"/>
</dbReference>
<dbReference type="EMBL" id="QNRH01000001">
    <property type="protein sequence ID" value="RBO99194.1"/>
    <property type="molecule type" value="Genomic_DNA"/>
</dbReference>
<dbReference type="InterPro" id="IPR051205">
    <property type="entry name" value="UbiH/COQ6_monooxygenase"/>
</dbReference>
<evidence type="ECO:0000256" key="7">
    <source>
        <dbReference type="ARBA" id="ARBA00023033"/>
    </source>
</evidence>
<evidence type="ECO:0000313" key="10">
    <source>
        <dbReference type="Proteomes" id="UP000252893"/>
    </source>
</evidence>
<dbReference type="InterPro" id="IPR002938">
    <property type="entry name" value="FAD-bd"/>
</dbReference>
<comment type="pathway">
    <text evidence="2">Cofactor biosynthesis; ubiquinone biosynthesis.</text>
</comment>
<keyword evidence="10" id="KW-1185">Reference proteome</keyword>
<evidence type="ECO:0000313" key="9">
    <source>
        <dbReference type="EMBL" id="RBO99194.1"/>
    </source>
</evidence>
<evidence type="ECO:0000256" key="5">
    <source>
        <dbReference type="ARBA" id="ARBA00022827"/>
    </source>
</evidence>
<keyword evidence="4" id="KW-0285">Flavoprotein</keyword>
<keyword evidence="6" id="KW-0560">Oxidoreductase</keyword>
<dbReference type="SUPFAM" id="SSF51905">
    <property type="entry name" value="FAD/NAD(P)-binding domain"/>
    <property type="match status" value="1"/>
</dbReference>
<comment type="similarity">
    <text evidence="3">Belongs to the UbiH/COQ6 family.</text>
</comment>
<feature type="domain" description="FAD-binding" evidence="8">
    <location>
        <begin position="20"/>
        <end position="345"/>
    </location>
</feature>
<dbReference type="GO" id="GO:0016705">
    <property type="term" value="F:oxidoreductase activity, acting on paired donors, with incorporation or reduction of molecular oxygen"/>
    <property type="evidence" value="ECO:0007669"/>
    <property type="project" value="InterPro"/>
</dbReference>
<dbReference type="Proteomes" id="UP000252893">
    <property type="component" value="Unassembled WGS sequence"/>
</dbReference>
<dbReference type="PANTHER" id="PTHR43876:SF7">
    <property type="entry name" value="UBIQUINONE BIOSYNTHESIS MONOOXYGENASE COQ6, MITOCHONDRIAL"/>
    <property type="match status" value="1"/>
</dbReference>
<dbReference type="Pfam" id="PF01494">
    <property type="entry name" value="FAD_binding_3"/>
    <property type="match status" value="1"/>
</dbReference>
<comment type="caution">
    <text evidence="9">The sequence shown here is derived from an EMBL/GenBank/DDBJ whole genome shotgun (WGS) entry which is preliminary data.</text>
</comment>
<accession>A0A366ECK5</accession>
<dbReference type="RefSeq" id="WP_113943049.1">
    <property type="nucleotide sequence ID" value="NZ_JBHEEG010000005.1"/>
</dbReference>
<comment type="cofactor">
    <cofactor evidence="1">
        <name>FAD</name>
        <dbReference type="ChEBI" id="CHEBI:57692"/>
    </cofactor>
</comment>
<dbReference type="NCBIfam" id="TIGR01988">
    <property type="entry name" value="Ubi-OHases"/>
    <property type="match status" value="1"/>
</dbReference>
<keyword evidence="5" id="KW-0274">FAD</keyword>
<evidence type="ECO:0000256" key="6">
    <source>
        <dbReference type="ARBA" id="ARBA00023002"/>
    </source>
</evidence>
<dbReference type="PRINTS" id="PR00420">
    <property type="entry name" value="RNGMNOXGNASE"/>
</dbReference>
<evidence type="ECO:0000259" key="8">
    <source>
        <dbReference type="Pfam" id="PF01494"/>
    </source>
</evidence>
<reference evidence="9 10" key="1">
    <citation type="submission" date="2018-06" db="EMBL/GenBank/DDBJ databases">
        <title>Genomic Encyclopedia of Type Strains, Phase IV (KMG-IV): sequencing the most valuable type-strain genomes for metagenomic binning, comparative biology and taxonomic classification.</title>
        <authorList>
            <person name="Goeker M."/>
        </authorList>
    </citation>
    <scope>NUCLEOTIDE SEQUENCE [LARGE SCALE GENOMIC DNA]</scope>
    <source>
        <strain evidence="9 10">DSM 25619</strain>
    </source>
</reference>
<dbReference type="GO" id="GO:0071949">
    <property type="term" value="F:FAD binding"/>
    <property type="evidence" value="ECO:0007669"/>
    <property type="project" value="InterPro"/>
</dbReference>
<dbReference type="Gene3D" id="3.50.50.60">
    <property type="entry name" value="FAD/NAD(P)-binding domain"/>
    <property type="match status" value="2"/>
</dbReference>
<dbReference type="UniPathway" id="UPA00232"/>
<dbReference type="OrthoDB" id="9796623at2"/>
<evidence type="ECO:0000256" key="4">
    <source>
        <dbReference type="ARBA" id="ARBA00022630"/>
    </source>
</evidence>
<dbReference type="GO" id="GO:0006744">
    <property type="term" value="P:ubiquinone biosynthetic process"/>
    <property type="evidence" value="ECO:0007669"/>
    <property type="project" value="UniProtKB-UniPathway"/>
</dbReference>
<dbReference type="AlphaFoldDB" id="A0A366ECK5"/>
<organism evidence="9 10">
    <name type="scientific">Pseudochrobactrum asaccharolyticum</name>
    <dbReference type="NCBI Taxonomy" id="354351"/>
    <lineage>
        <taxon>Bacteria</taxon>
        <taxon>Pseudomonadati</taxon>
        <taxon>Pseudomonadota</taxon>
        <taxon>Alphaproteobacteria</taxon>
        <taxon>Hyphomicrobiales</taxon>
        <taxon>Brucellaceae</taxon>
        <taxon>Pseudochrobactrum</taxon>
    </lineage>
</organism>
<evidence type="ECO:0000256" key="3">
    <source>
        <dbReference type="ARBA" id="ARBA00005349"/>
    </source>
</evidence>